<sequence>MMREGAAP</sequence>
<reference evidence="1" key="1">
    <citation type="submission" date="2014-09" db="EMBL/GenBank/DDBJ databases">
        <authorList>
            <person name="Magalhaes I.L.F."/>
            <person name="Oliveira U."/>
            <person name="Santos F.R."/>
            <person name="Vidigal T.H.D.A."/>
            <person name="Brescovit A.D."/>
            <person name="Santos A.J."/>
        </authorList>
    </citation>
    <scope>NUCLEOTIDE SEQUENCE</scope>
    <source>
        <tissue evidence="1">Shoot tissue taken approximately 20 cm above the soil surface</tissue>
    </source>
</reference>
<name>A0A0A9EJK8_ARUDO</name>
<dbReference type="EMBL" id="GBRH01198727">
    <property type="protein sequence ID" value="JAD99168.1"/>
    <property type="molecule type" value="Transcribed_RNA"/>
</dbReference>
<reference evidence="1" key="2">
    <citation type="journal article" date="2015" name="Data Brief">
        <title>Shoot transcriptome of the giant reed, Arundo donax.</title>
        <authorList>
            <person name="Barrero R.A."/>
            <person name="Guerrero F.D."/>
            <person name="Moolhuijzen P."/>
            <person name="Goolsby J.A."/>
            <person name="Tidwell J."/>
            <person name="Bellgard S.E."/>
            <person name="Bellgard M.I."/>
        </authorList>
    </citation>
    <scope>NUCLEOTIDE SEQUENCE</scope>
    <source>
        <tissue evidence="1">Shoot tissue taken approximately 20 cm above the soil surface</tissue>
    </source>
</reference>
<organism evidence="1">
    <name type="scientific">Arundo donax</name>
    <name type="common">Giant reed</name>
    <name type="synonym">Donax arundinaceus</name>
    <dbReference type="NCBI Taxonomy" id="35708"/>
    <lineage>
        <taxon>Eukaryota</taxon>
        <taxon>Viridiplantae</taxon>
        <taxon>Streptophyta</taxon>
        <taxon>Embryophyta</taxon>
        <taxon>Tracheophyta</taxon>
        <taxon>Spermatophyta</taxon>
        <taxon>Magnoliopsida</taxon>
        <taxon>Liliopsida</taxon>
        <taxon>Poales</taxon>
        <taxon>Poaceae</taxon>
        <taxon>PACMAD clade</taxon>
        <taxon>Arundinoideae</taxon>
        <taxon>Arundineae</taxon>
        <taxon>Arundo</taxon>
    </lineage>
</organism>
<accession>A0A0A9EJK8</accession>
<proteinExistence type="predicted"/>
<protein>
    <submittedName>
        <fullName evidence="1">Uncharacterized protein</fullName>
    </submittedName>
</protein>
<evidence type="ECO:0000313" key="1">
    <source>
        <dbReference type="EMBL" id="JAD99168.1"/>
    </source>
</evidence>